<dbReference type="Gene3D" id="3.40.50.1240">
    <property type="entry name" value="Phosphoglycerate mutase-like"/>
    <property type="match status" value="1"/>
</dbReference>
<dbReference type="AlphaFoldDB" id="A0A9D2I8V9"/>
<gene>
    <name evidence="1" type="ORF">H9717_13050</name>
</gene>
<reference evidence="1" key="2">
    <citation type="submission" date="2021-04" db="EMBL/GenBank/DDBJ databases">
        <authorList>
            <person name="Gilroy R."/>
        </authorList>
    </citation>
    <scope>NUCLEOTIDE SEQUENCE</scope>
    <source>
        <strain evidence="1">CHK179-7159</strain>
    </source>
</reference>
<accession>A0A9D2I8V9</accession>
<proteinExistence type="predicted"/>
<reference evidence="1" key="1">
    <citation type="journal article" date="2021" name="PeerJ">
        <title>Extensive microbial diversity within the chicken gut microbiome revealed by metagenomics and culture.</title>
        <authorList>
            <person name="Gilroy R."/>
            <person name="Ravi A."/>
            <person name="Getino M."/>
            <person name="Pursley I."/>
            <person name="Horton D.L."/>
            <person name="Alikhan N.F."/>
            <person name="Baker D."/>
            <person name="Gharbi K."/>
            <person name="Hall N."/>
            <person name="Watson M."/>
            <person name="Adriaenssens E.M."/>
            <person name="Foster-Nyarko E."/>
            <person name="Jarju S."/>
            <person name="Secka A."/>
            <person name="Antonio M."/>
            <person name="Oren A."/>
            <person name="Chaudhuri R.R."/>
            <person name="La Ragione R."/>
            <person name="Hildebrand F."/>
            <person name="Pallen M.J."/>
        </authorList>
    </citation>
    <scope>NUCLEOTIDE SEQUENCE</scope>
    <source>
        <strain evidence="1">CHK179-7159</strain>
    </source>
</reference>
<protein>
    <submittedName>
        <fullName evidence="1">Histidine phosphatase family protein</fullName>
    </submittedName>
</protein>
<dbReference type="CDD" id="cd07067">
    <property type="entry name" value="HP_PGM_like"/>
    <property type="match status" value="1"/>
</dbReference>
<evidence type="ECO:0000313" key="2">
    <source>
        <dbReference type="Proteomes" id="UP000886858"/>
    </source>
</evidence>
<organism evidence="1 2">
    <name type="scientific">Candidatus Eisenbergiella merdipullorum</name>
    <dbReference type="NCBI Taxonomy" id="2838553"/>
    <lineage>
        <taxon>Bacteria</taxon>
        <taxon>Bacillati</taxon>
        <taxon>Bacillota</taxon>
        <taxon>Clostridia</taxon>
        <taxon>Lachnospirales</taxon>
        <taxon>Lachnospiraceae</taxon>
        <taxon>Eisenbergiella</taxon>
    </lineage>
</organism>
<name>A0A9D2I8V9_9FIRM</name>
<dbReference type="InterPro" id="IPR013078">
    <property type="entry name" value="His_Pase_superF_clade-1"/>
</dbReference>
<dbReference type="SUPFAM" id="SSF53254">
    <property type="entry name" value="Phosphoglycerate mutase-like"/>
    <property type="match status" value="1"/>
</dbReference>
<dbReference type="Proteomes" id="UP000886858">
    <property type="component" value="Unassembled WGS sequence"/>
</dbReference>
<dbReference type="InterPro" id="IPR029033">
    <property type="entry name" value="His_PPase_superfam"/>
</dbReference>
<evidence type="ECO:0000313" key="1">
    <source>
        <dbReference type="EMBL" id="HJA94014.1"/>
    </source>
</evidence>
<comment type="caution">
    <text evidence="1">The sequence shown here is derived from an EMBL/GenBank/DDBJ whole genome shotgun (WGS) entry which is preliminary data.</text>
</comment>
<sequence length="243" mass="28500">MKLLLIRHGDPDYEKDSLTEKGWKEARYLSERISKMDVKEFYVSPLGRAKDTASFTLEKMGRQAVECEWLREFACRIRRPDTPDEKSIAWDWLPQDWTRDGRFYDRDRWTEPEVFRQGGVQEEYQWVTENFDRLLAEHGYEQQGNFYQVKKPNEDTLVFFCHFGLTCVLAGHLLGISPMVLWQNTIEAPTGITTFVTEERRRGIAAFRMTAFGDTAHLYVQGEPPAMAGRFCETYDHPGQRHD</sequence>
<dbReference type="Pfam" id="PF00300">
    <property type="entry name" value="His_Phos_1"/>
    <property type="match status" value="1"/>
</dbReference>
<dbReference type="EMBL" id="DWYY01000143">
    <property type="protein sequence ID" value="HJA94014.1"/>
    <property type="molecule type" value="Genomic_DNA"/>
</dbReference>
<dbReference type="SMART" id="SM00855">
    <property type="entry name" value="PGAM"/>
    <property type="match status" value="1"/>
</dbReference>